<name>K7AKS8_9ALTE</name>
<organism evidence="1 2">
    <name type="scientific">Paraglaciecola psychrophila 170</name>
    <dbReference type="NCBI Taxonomy" id="1129794"/>
    <lineage>
        <taxon>Bacteria</taxon>
        <taxon>Pseudomonadati</taxon>
        <taxon>Pseudomonadota</taxon>
        <taxon>Gammaproteobacteria</taxon>
        <taxon>Alteromonadales</taxon>
        <taxon>Alteromonadaceae</taxon>
        <taxon>Paraglaciecola</taxon>
    </lineage>
</organism>
<proteinExistence type="predicted"/>
<gene>
    <name evidence="1" type="ORF">C427_0487</name>
</gene>
<keyword evidence="2" id="KW-1185">Reference proteome</keyword>
<dbReference type="InterPro" id="IPR009659">
    <property type="entry name" value="DUF1249"/>
</dbReference>
<reference evidence="1 2" key="1">
    <citation type="journal article" date="2013" name="Genome Announc.">
        <title>Complete Genome Sequence of Glaciecola psychrophila Strain 170T.</title>
        <authorList>
            <person name="Yin J."/>
            <person name="Chen J."/>
            <person name="Liu G."/>
            <person name="Yu Y."/>
            <person name="Song L."/>
            <person name="Wang X."/>
            <person name="Qu X."/>
        </authorList>
    </citation>
    <scope>NUCLEOTIDE SEQUENCE [LARGE SCALE GENOMIC DNA]</scope>
    <source>
        <strain evidence="1 2">170</strain>
    </source>
</reference>
<evidence type="ECO:0000313" key="1">
    <source>
        <dbReference type="EMBL" id="AGH42597.1"/>
    </source>
</evidence>
<dbReference type="AlphaFoldDB" id="K7AKS8"/>
<dbReference type="OrthoDB" id="9793663at2"/>
<accession>K7AKS8</accession>
<dbReference type="KEGG" id="gps:C427_0487"/>
<dbReference type="PATRIC" id="fig|1129794.4.peg.481"/>
<dbReference type="STRING" id="1129794.C427_0487"/>
<dbReference type="Proteomes" id="UP000011864">
    <property type="component" value="Chromosome"/>
</dbReference>
<evidence type="ECO:0008006" key="3">
    <source>
        <dbReference type="Google" id="ProtNLM"/>
    </source>
</evidence>
<dbReference type="PANTHER" id="PTHR38774:SF1">
    <property type="entry name" value="CYTOPLASMIC PROTEIN"/>
    <property type="match status" value="1"/>
</dbReference>
<dbReference type="HOGENOM" id="CLU_116657_1_1_6"/>
<dbReference type="RefSeq" id="WP_007635144.1">
    <property type="nucleotide sequence ID" value="NC_020514.1"/>
</dbReference>
<dbReference type="Pfam" id="PF06853">
    <property type="entry name" value="DUF1249"/>
    <property type="match status" value="1"/>
</dbReference>
<evidence type="ECO:0000313" key="2">
    <source>
        <dbReference type="Proteomes" id="UP000011864"/>
    </source>
</evidence>
<dbReference type="eggNOG" id="COG3151">
    <property type="taxonomic scope" value="Bacteria"/>
</dbReference>
<protein>
    <recommendedName>
        <fullName evidence="3">Cytoplasmic protein</fullName>
    </recommendedName>
</protein>
<dbReference type="PANTHER" id="PTHR38774">
    <property type="entry name" value="CYTOPLASMIC PROTEIN-RELATED"/>
    <property type="match status" value="1"/>
</dbReference>
<dbReference type="EMBL" id="CP003837">
    <property type="protein sequence ID" value="AGH42597.1"/>
    <property type="molecule type" value="Genomic_DNA"/>
</dbReference>
<sequence length="153" mass="17964">MTKEIGRKYVPKLANMHQVCEVNYGRLLRLLPDCDTEDLEYQFRVNASLQYTIKIIDCSRYTSTLEMSQKSQIDQIGQIKYEFLRPVVQVRLYHDAKMAEVISAQNIGSLKPSYQYPNTKMYQKNEKEMVNLFLAEWVQFCLTQSKHLHSSEA</sequence>